<name>A0A1V2UH10_ENTMU</name>
<dbReference type="EMBL" id="MSTR01000009">
    <property type="protein sequence ID" value="ONN42631.1"/>
    <property type="molecule type" value="Genomic_DNA"/>
</dbReference>
<evidence type="ECO:0000259" key="1">
    <source>
        <dbReference type="PROSITE" id="PS51707"/>
    </source>
</evidence>
<dbReference type="PANTHER" id="PTHR34948:SF2">
    <property type="entry name" value="TRIPHOSPHATE TUNNEL METALLOENZYME 3"/>
    <property type="match status" value="1"/>
</dbReference>
<comment type="caution">
    <text evidence="2">The sequence shown here is derived from an EMBL/GenBank/DDBJ whole genome shotgun (WGS) entry which is preliminary data.</text>
</comment>
<gene>
    <name evidence="2" type="ORF">BTN92_10200</name>
</gene>
<protein>
    <submittedName>
        <fullName evidence="2">Adenylate cyclase</fullName>
    </submittedName>
</protein>
<dbReference type="STRING" id="53346.A5802_002230"/>
<dbReference type="PROSITE" id="PS51707">
    <property type="entry name" value="CYTH"/>
    <property type="match status" value="1"/>
</dbReference>
<dbReference type="SMART" id="SM01118">
    <property type="entry name" value="CYTH"/>
    <property type="match status" value="1"/>
</dbReference>
<accession>A0A1V2UH10</accession>
<evidence type="ECO:0000313" key="3">
    <source>
        <dbReference type="Proteomes" id="UP000189299"/>
    </source>
</evidence>
<dbReference type="PANTHER" id="PTHR34948">
    <property type="entry name" value="OS08G0299200 PROTEIN"/>
    <property type="match status" value="1"/>
</dbReference>
<dbReference type="InterPro" id="IPR023577">
    <property type="entry name" value="CYTH_domain"/>
</dbReference>
<dbReference type="OrthoDB" id="384378at2"/>
<feature type="domain" description="CYTH" evidence="1">
    <location>
        <begin position="4"/>
        <end position="191"/>
    </location>
</feature>
<proteinExistence type="predicted"/>
<dbReference type="Proteomes" id="UP000189299">
    <property type="component" value="Unassembled WGS sequence"/>
</dbReference>
<organism evidence="2 3">
    <name type="scientific">Enterococcus mundtii</name>
    <dbReference type="NCBI Taxonomy" id="53346"/>
    <lineage>
        <taxon>Bacteria</taxon>
        <taxon>Bacillati</taxon>
        <taxon>Bacillota</taxon>
        <taxon>Bacilli</taxon>
        <taxon>Lactobacillales</taxon>
        <taxon>Enterococcaceae</taxon>
        <taxon>Enterococcus</taxon>
    </lineage>
</organism>
<reference evidence="2 3" key="1">
    <citation type="submission" date="2016-12" db="EMBL/GenBank/DDBJ databases">
        <authorList>
            <person name="Song W.-J."/>
            <person name="Kurnit D.M."/>
        </authorList>
    </citation>
    <scope>NUCLEOTIDE SEQUENCE [LARGE SCALE GENOMIC DNA]</scope>
    <source>
        <strain evidence="2 3">CGB1038-1_S1</strain>
    </source>
</reference>
<dbReference type="PIRSF" id="PIRSF012526">
    <property type="entry name" value="CYTH_UCP012526"/>
    <property type="match status" value="1"/>
</dbReference>
<dbReference type="RefSeq" id="WP_077151683.1">
    <property type="nucleotide sequence ID" value="NZ_CABMMO010000009.1"/>
</dbReference>
<dbReference type="Gene3D" id="2.40.320.10">
    <property type="entry name" value="Hypothetical Protein Pfu-838710-001"/>
    <property type="match status" value="1"/>
</dbReference>
<evidence type="ECO:0000313" key="2">
    <source>
        <dbReference type="EMBL" id="ONN42631.1"/>
    </source>
</evidence>
<dbReference type="CDD" id="cd07762">
    <property type="entry name" value="CYTH-like_Pase_1"/>
    <property type="match status" value="1"/>
</dbReference>
<dbReference type="Pfam" id="PF01928">
    <property type="entry name" value="CYTH"/>
    <property type="match status" value="1"/>
</dbReference>
<dbReference type="AlphaFoldDB" id="A0A1V2UH10"/>
<sequence length="191" mass="22135">MTEMLEIEFKTLLAKEDYTRLLSHYQLTTESFHIQTNIYYDTPDFQLKQRGCGLRIRLLDTYAEYTLKTPAAEGKLETTDTYTLQEATKMIEDQTLPRTGAVLEKLHELSIDSNQLFKIGELTTKRVEFPIDEGLLAIDESWGEQLHDYELELEVTDAASGKVAFERFLQCQGIPYHPSKNKIQRMFEAKN</sequence>
<dbReference type="InterPro" id="IPR009195">
    <property type="entry name" value="Uncharacterised_YjbK"/>
</dbReference>
<dbReference type="InterPro" id="IPR033469">
    <property type="entry name" value="CYTH-like_dom_sf"/>
</dbReference>
<dbReference type="SUPFAM" id="SSF55154">
    <property type="entry name" value="CYTH-like phosphatases"/>
    <property type="match status" value="1"/>
</dbReference>